<name>A0A7J5ULX0_9MICO</name>
<dbReference type="EMBL" id="WHJE01000083">
    <property type="protein sequence ID" value="KAE8763271.1"/>
    <property type="molecule type" value="Genomic_DNA"/>
</dbReference>
<dbReference type="CDD" id="cd01097">
    <property type="entry name" value="Tetrahydromethanopterin_reductase"/>
    <property type="match status" value="1"/>
</dbReference>
<dbReference type="InterPro" id="IPR019945">
    <property type="entry name" value="F420_G6P_DH-rel"/>
</dbReference>
<accession>A0A7J5ULX0</accession>
<feature type="domain" description="Luciferase-like" evidence="2">
    <location>
        <begin position="4"/>
        <end position="295"/>
    </location>
</feature>
<dbReference type="NCBIfam" id="TIGR03557">
    <property type="entry name" value="F420_G6P_family"/>
    <property type="match status" value="1"/>
</dbReference>
<comment type="caution">
    <text evidence="3">The sequence shown here is derived from an EMBL/GenBank/DDBJ whole genome shotgun (WGS) entry which is preliminary data.</text>
</comment>
<evidence type="ECO:0000313" key="4">
    <source>
        <dbReference type="Proteomes" id="UP000451860"/>
    </source>
</evidence>
<dbReference type="RefSeq" id="WP_152203865.1">
    <property type="nucleotide sequence ID" value="NZ_VUKF01000036.1"/>
</dbReference>
<dbReference type="PANTHER" id="PTHR43244">
    <property type="match status" value="1"/>
</dbReference>
<evidence type="ECO:0000259" key="2">
    <source>
        <dbReference type="Pfam" id="PF00296"/>
    </source>
</evidence>
<reference evidence="3 4" key="1">
    <citation type="submission" date="2019-10" db="EMBL/GenBank/DDBJ databases">
        <title>Georgenia wutianyii sp. nov. and Georgenia yuyongxinii sp. nov. isolated from plateau pika (Ochotona curzoniae) in the Qinghai-Tibet plateau of China.</title>
        <authorList>
            <person name="Tian Z."/>
        </authorList>
    </citation>
    <scope>NUCLEOTIDE SEQUENCE [LARGE SCALE GENOMIC DNA]</scope>
    <source>
        <strain evidence="3 4">DSM 21501</strain>
    </source>
</reference>
<dbReference type="InterPro" id="IPR050564">
    <property type="entry name" value="F420-G6PD/mer"/>
</dbReference>
<dbReference type="InterPro" id="IPR036661">
    <property type="entry name" value="Luciferase-like_sf"/>
</dbReference>
<evidence type="ECO:0000313" key="3">
    <source>
        <dbReference type="EMBL" id="KAE8763271.1"/>
    </source>
</evidence>
<gene>
    <name evidence="3" type="ORF">GB883_15020</name>
</gene>
<dbReference type="EC" id="1.-.-.-" evidence="3"/>
<dbReference type="Proteomes" id="UP000451860">
    <property type="component" value="Unassembled WGS sequence"/>
</dbReference>
<dbReference type="Pfam" id="PF00296">
    <property type="entry name" value="Bac_luciferase"/>
    <property type="match status" value="1"/>
</dbReference>
<protein>
    <submittedName>
        <fullName evidence="3">TIGR03557 family F420-dependent LLM class oxidoreductase</fullName>
        <ecNumber evidence="3">1.-.-.-</ecNumber>
    </submittedName>
</protein>
<dbReference type="PANTHER" id="PTHR43244:SF1">
    <property type="entry name" value="5,10-METHYLENETETRAHYDROMETHANOPTERIN REDUCTASE"/>
    <property type="match status" value="1"/>
</dbReference>
<evidence type="ECO:0000256" key="1">
    <source>
        <dbReference type="ARBA" id="ARBA00023002"/>
    </source>
</evidence>
<dbReference type="OrthoDB" id="180193at2"/>
<keyword evidence="4" id="KW-1185">Reference proteome</keyword>
<dbReference type="Gene3D" id="3.20.20.30">
    <property type="entry name" value="Luciferase-like domain"/>
    <property type="match status" value="1"/>
</dbReference>
<sequence length="331" mass="36341">MVRFGYTLMTEQSGPKELVSYAVGAERAGFDFEVSSDHYFPWLDEMGHSPYAWTVLGAVAQATERVELMTYVTCPTMRYHPAVVAQKAATLAVLSDERFVLGLGAGENLNEHVVGERWPAVGERHDMLEEALVIIRHLLDGDHLTFDGDHFRVDSAQLWDLPESPVEIGVAVSGEQSVHRFSDMADHLISTEPKAEPLKLWRQLRADADLPASRALGQIPICWDRDADAAVERAHRTFRWFGGGWGVNADLPTTRSFKDATQFVRPEDVAASIPCGPDLDAVVEAVSAFWEAGFTDIALVQIGDEGQQAFLDEAAGPLLEKLRAAAPADEG</sequence>
<keyword evidence="1 3" id="KW-0560">Oxidoreductase</keyword>
<dbReference type="SUPFAM" id="SSF51679">
    <property type="entry name" value="Bacterial luciferase-like"/>
    <property type="match status" value="1"/>
</dbReference>
<dbReference type="GO" id="GO:0016705">
    <property type="term" value="F:oxidoreductase activity, acting on paired donors, with incorporation or reduction of molecular oxygen"/>
    <property type="evidence" value="ECO:0007669"/>
    <property type="project" value="InterPro"/>
</dbReference>
<dbReference type="InterPro" id="IPR011251">
    <property type="entry name" value="Luciferase-like_dom"/>
</dbReference>
<proteinExistence type="predicted"/>
<dbReference type="AlphaFoldDB" id="A0A7J5ULX0"/>
<organism evidence="3 4">
    <name type="scientific">Georgenia thermotolerans</name>
    <dbReference type="NCBI Taxonomy" id="527326"/>
    <lineage>
        <taxon>Bacteria</taxon>
        <taxon>Bacillati</taxon>
        <taxon>Actinomycetota</taxon>
        <taxon>Actinomycetes</taxon>
        <taxon>Micrococcales</taxon>
        <taxon>Bogoriellaceae</taxon>
        <taxon>Georgenia</taxon>
    </lineage>
</organism>